<dbReference type="Gene3D" id="3.30.300.30">
    <property type="match status" value="1"/>
</dbReference>
<evidence type="ECO:0000259" key="5">
    <source>
        <dbReference type="Pfam" id="PF00501"/>
    </source>
</evidence>
<dbReference type="PROSITE" id="PS00455">
    <property type="entry name" value="AMP_BINDING"/>
    <property type="match status" value="1"/>
</dbReference>
<dbReference type="InterPro" id="IPR000873">
    <property type="entry name" value="AMP-dep_synth/lig_dom"/>
</dbReference>
<dbReference type="Gene3D" id="3.40.50.12780">
    <property type="entry name" value="N-terminal domain of ligase-like"/>
    <property type="match status" value="1"/>
</dbReference>
<sequence length="559" mass="62451">MVTAVRLPLDWFYEREAQHPNKRYLVQPMGGGQLQELTWGEVGEQARRAANWLRALELPQGSRVAIISKNCAHWIIADLAIWMAGHVSVPLYPNLTAESVRQVLEHAEVQVAFIGKLDEWPAMAPGVGEHIRTVALPLHPHGRFHAMWDELQEGSPIQDSPRPAADQLATIIYTSGTTGMPKGVMHNFSNFGFAASHAIELFGVGPEDRLLSYLPLCHVAERMFVEMASIYAGQTIFFAESLDTFVHDLKRARPTVFFAVPRIWTKFHMGVLAKMPAKRLDFLLGLPLLGKIFGRKVLAGLGLDAVKFALSGAAPVPKELLNWYRRLGLELQEVYGMTENCGYSHVCRPGQYREGWIGQNCPGVEVRISEQGEVQVRSGSTMQGYYKEAEKTADALTVDGFLRTGDKGEQDEQGNLRLTGRIKEIFKTTKGKYVAPAPIENKLAVHDRIEQVCVVGDGLPQPLALCVLSEVGRSEAGSHAREVLEASLKRLLAEVNAELDQHEQLQRIVLVKDIWAVENGFLTPTLKIKRNVIEGAYGERFQQWAENRDPLHWHDEEHA</sequence>
<evidence type="ECO:0000313" key="6">
    <source>
        <dbReference type="EMBL" id="MBB6341717.1"/>
    </source>
</evidence>
<evidence type="ECO:0000256" key="2">
    <source>
        <dbReference type="ARBA" id="ARBA00022840"/>
    </source>
</evidence>
<dbReference type="InterPro" id="IPR042099">
    <property type="entry name" value="ANL_N_sf"/>
</dbReference>
<dbReference type="GO" id="GO:0005524">
    <property type="term" value="F:ATP binding"/>
    <property type="evidence" value="ECO:0007669"/>
    <property type="project" value="UniProtKB-KW"/>
</dbReference>
<organism evidence="6 7">
    <name type="scientific">Pseudomonas fluvialis</name>
    <dbReference type="NCBI Taxonomy" id="1793966"/>
    <lineage>
        <taxon>Bacteria</taxon>
        <taxon>Pseudomonadati</taxon>
        <taxon>Pseudomonadota</taxon>
        <taxon>Gammaproteobacteria</taxon>
        <taxon>Pseudomonadales</taxon>
        <taxon>Pseudomonadaceae</taxon>
        <taxon>Pseudomonas</taxon>
    </lineage>
</organism>
<evidence type="ECO:0000256" key="1">
    <source>
        <dbReference type="ARBA" id="ARBA00022741"/>
    </source>
</evidence>
<feature type="domain" description="AMP-dependent synthetase/ligase" evidence="5">
    <location>
        <begin position="14"/>
        <end position="386"/>
    </location>
</feature>
<protein>
    <submittedName>
        <fullName evidence="6">Long-subunit acyl-CoA synthetase (AMP-forming)</fullName>
    </submittedName>
</protein>
<evidence type="ECO:0000313" key="7">
    <source>
        <dbReference type="Proteomes" id="UP000557193"/>
    </source>
</evidence>
<keyword evidence="4" id="KW-0175">Coiled coil</keyword>
<dbReference type="Proteomes" id="UP000557193">
    <property type="component" value="Unassembled WGS sequence"/>
</dbReference>
<dbReference type="SUPFAM" id="SSF56801">
    <property type="entry name" value="Acetyl-CoA synthetase-like"/>
    <property type="match status" value="1"/>
</dbReference>
<keyword evidence="2" id="KW-0067">ATP-binding</keyword>
<dbReference type="InterPro" id="IPR045851">
    <property type="entry name" value="AMP-bd_C_sf"/>
</dbReference>
<dbReference type="InterPro" id="IPR020845">
    <property type="entry name" value="AMP-binding_CS"/>
</dbReference>
<dbReference type="PANTHER" id="PTHR43272">
    <property type="entry name" value="LONG-CHAIN-FATTY-ACID--COA LIGASE"/>
    <property type="match status" value="1"/>
</dbReference>
<dbReference type="Pfam" id="PF23562">
    <property type="entry name" value="AMP-binding_C_3"/>
    <property type="match status" value="1"/>
</dbReference>
<evidence type="ECO:0000256" key="3">
    <source>
        <dbReference type="ARBA" id="ARBA00024484"/>
    </source>
</evidence>
<dbReference type="GO" id="GO:0004467">
    <property type="term" value="F:long-chain fatty acid-CoA ligase activity"/>
    <property type="evidence" value="ECO:0007669"/>
    <property type="project" value="UniProtKB-EC"/>
</dbReference>
<name>A0A7X0ERS2_9PSED</name>
<reference evidence="6 7" key="1">
    <citation type="submission" date="2020-08" db="EMBL/GenBank/DDBJ databases">
        <title>Functional genomics of gut bacteria from endangered species of beetles.</title>
        <authorList>
            <person name="Carlos-Shanley C."/>
        </authorList>
    </citation>
    <scope>NUCLEOTIDE SEQUENCE [LARGE SCALE GENOMIC DNA]</scope>
    <source>
        <strain evidence="6 7">S00202</strain>
    </source>
</reference>
<accession>A0A7X0ERS2</accession>
<dbReference type="GO" id="GO:0016020">
    <property type="term" value="C:membrane"/>
    <property type="evidence" value="ECO:0007669"/>
    <property type="project" value="TreeGrafter"/>
</dbReference>
<proteinExistence type="predicted"/>
<feature type="coiled-coil region" evidence="4">
    <location>
        <begin position="481"/>
        <end position="508"/>
    </location>
</feature>
<dbReference type="RefSeq" id="WP_184682685.1">
    <property type="nucleotide sequence ID" value="NZ_JACHLL010000003.1"/>
</dbReference>
<comment type="caution">
    <text evidence="6">The sequence shown here is derived from an EMBL/GenBank/DDBJ whole genome shotgun (WGS) entry which is preliminary data.</text>
</comment>
<evidence type="ECO:0000256" key="4">
    <source>
        <dbReference type="SAM" id="Coils"/>
    </source>
</evidence>
<keyword evidence="1" id="KW-0547">Nucleotide-binding</keyword>
<dbReference type="AlphaFoldDB" id="A0A7X0ERS2"/>
<dbReference type="PANTHER" id="PTHR43272:SF33">
    <property type="entry name" value="AMP-BINDING DOMAIN-CONTAINING PROTEIN-RELATED"/>
    <property type="match status" value="1"/>
</dbReference>
<comment type="catalytic activity">
    <reaction evidence="3">
        <text>a long-chain fatty acid + ATP + CoA = a long-chain fatty acyl-CoA + AMP + diphosphate</text>
        <dbReference type="Rhea" id="RHEA:15421"/>
        <dbReference type="ChEBI" id="CHEBI:30616"/>
        <dbReference type="ChEBI" id="CHEBI:33019"/>
        <dbReference type="ChEBI" id="CHEBI:57287"/>
        <dbReference type="ChEBI" id="CHEBI:57560"/>
        <dbReference type="ChEBI" id="CHEBI:83139"/>
        <dbReference type="ChEBI" id="CHEBI:456215"/>
        <dbReference type="EC" id="6.2.1.3"/>
    </reaction>
    <physiologicalReaction direction="left-to-right" evidence="3">
        <dbReference type="Rhea" id="RHEA:15422"/>
    </physiologicalReaction>
</comment>
<dbReference type="EMBL" id="JACHLL010000003">
    <property type="protein sequence ID" value="MBB6341717.1"/>
    <property type="molecule type" value="Genomic_DNA"/>
</dbReference>
<dbReference type="Pfam" id="PF00501">
    <property type="entry name" value="AMP-binding"/>
    <property type="match status" value="1"/>
</dbReference>
<keyword evidence="7" id="KW-1185">Reference proteome</keyword>
<gene>
    <name evidence="6" type="ORF">HNP49_001885</name>
</gene>